<protein>
    <submittedName>
        <fullName evidence="1 2">Uncharacterized protein</fullName>
    </submittedName>
</protein>
<keyword evidence="3" id="KW-1185">Reference proteome</keyword>
<gene>
    <name evidence="1" type="ORF">CAPTEDRAFT_187696</name>
</gene>
<reference evidence="1 3" key="2">
    <citation type="journal article" date="2013" name="Nature">
        <title>Insights into bilaterian evolution from three spiralian genomes.</title>
        <authorList>
            <person name="Simakov O."/>
            <person name="Marletaz F."/>
            <person name="Cho S.J."/>
            <person name="Edsinger-Gonzales E."/>
            <person name="Havlak P."/>
            <person name="Hellsten U."/>
            <person name="Kuo D.H."/>
            <person name="Larsson T."/>
            <person name="Lv J."/>
            <person name="Arendt D."/>
            <person name="Savage R."/>
            <person name="Osoegawa K."/>
            <person name="de Jong P."/>
            <person name="Grimwood J."/>
            <person name="Chapman J.A."/>
            <person name="Shapiro H."/>
            <person name="Aerts A."/>
            <person name="Otillar R.P."/>
            <person name="Terry A.Y."/>
            <person name="Boore J.L."/>
            <person name="Grigoriev I.V."/>
            <person name="Lindberg D.R."/>
            <person name="Seaver E.C."/>
            <person name="Weisblat D.A."/>
            <person name="Putnam N.H."/>
            <person name="Rokhsar D.S."/>
        </authorList>
    </citation>
    <scope>NUCLEOTIDE SEQUENCE</scope>
    <source>
        <strain evidence="1 3">I ESC-2004</strain>
    </source>
</reference>
<reference evidence="3" key="1">
    <citation type="submission" date="2012-12" db="EMBL/GenBank/DDBJ databases">
        <authorList>
            <person name="Hellsten U."/>
            <person name="Grimwood J."/>
            <person name="Chapman J.A."/>
            <person name="Shapiro H."/>
            <person name="Aerts A."/>
            <person name="Otillar R.P."/>
            <person name="Terry A.Y."/>
            <person name="Boore J.L."/>
            <person name="Simakov O."/>
            <person name="Marletaz F."/>
            <person name="Cho S.-J."/>
            <person name="Edsinger-Gonzales E."/>
            <person name="Havlak P."/>
            <person name="Kuo D.-H."/>
            <person name="Larsson T."/>
            <person name="Lv J."/>
            <person name="Arendt D."/>
            <person name="Savage R."/>
            <person name="Osoegawa K."/>
            <person name="de Jong P."/>
            <person name="Lindberg D.R."/>
            <person name="Seaver E.C."/>
            <person name="Weisblat D.A."/>
            <person name="Putnam N.H."/>
            <person name="Grigoriev I.V."/>
            <person name="Rokhsar D.S."/>
        </authorList>
    </citation>
    <scope>NUCLEOTIDE SEQUENCE</scope>
    <source>
        <strain evidence="3">I ESC-2004</strain>
    </source>
</reference>
<evidence type="ECO:0000313" key="3">
    <source>
        <dbReference type="Proteomes" id="UP000014760"/>
    </source>
</evidence>
<accession>R7T4N1</accession>
<dbReference type="AlphaFoldDB" id="R7T4N1"/>
<organism evidence="1">
    <name type="scientific">Capitella teleta</name>
    <name type="common">Polychaete worm</name>
    <dbReference type="NCBI Taxonomy" id="283909"/>
    <lineage>
        <taxon>Eukaryota</taxon>
        <taxon>Metazoa</taxon>
        <taxon>Spiralia</taxon>
        <taxon>Lophotrochozoa</taxon>
        <taxon>Annelida</taxon>
        <taxon>Polychaeta</taxon>
        <taxon>Sedentaria</taxon>
        <taxon>Scolecida</taxon>
        <taxon>Capitellidae</taxon>
        <taxon>Capitella</taxon>
    </lineage>
</organism>
<evidence type="ECO:0000313" key="1">
    <source>
        <dbReference type="EMBL" id="ELT87796.1"/>
    </source>
</evidence>
<sequence>MAFWHLANSDTTFVNTYLKHYWPQSKLFVQQSTHCIPCGNFEVEAHTERKIEYSHHPLQTTLKQPEPYSTMPRKTSLSESETHCYRRQSSPALSNRHNTHAPVQRQSTVSFPIEYNGNGIQQPLAVEHRCCKCKAVCPPTDDYHNISPNLFCYYTEHSDDTFQTRFWMESTQEKPMSKLEVLASRRPDKFLMSVCMKDPYPRGMYCLKCFQRHGCFMQKNEANNVCRYYDIRIQEPVFTVENT</sequence>
<evidence type="ECO:0000313" key="2">
    <source>
        <dbReference type="EnsemblMetazoa" id="CapteP187696"/>
    </source>
</evidence>
<dbReference type="EMBL" id="AMQN01015703">
    <property type="status" value="NOT_ANNOTATED_CDS"/>
    <property type="molecule type" value="Genomic_DNA"/>
</dbReference>
<dbReference type="EMBL" id="KB312155">
    <property type="protein sequence ID" value="ELT87796.1"/>
    <property type="molecule type" value="Genomic_DNA"/>
</dbReference>
<dbReference type="Proteomes" id="UP000014760">
    <property type="component" value="Unassembled WGS sequence"/>
</dbReference>
<dbReference type="HOGENOM" id="CLU_1143500_0_0_1"/>
<reference evidence="2" key="3">
    <citation type="submission" date="2015-06" db="UniProtKB">
        <authorList>
            <consortium name="EnsemblMetazoa"/>
        </authorList>
    </citation>
    <scope>IDENTIFICATION</scope>
</reference>
<proteinExistence type="predicted"/>
<name>R7T4N1_CAPTE</name>
<dbReference type="EnsemblMetazoa" id="CapteT187696">
    <property type="protein sequence ID" value="CapteP187696"/>
    <property type="gene ID" value="CapteG187696"/>
</dbReference>